<evidence type="ECO:0000313" key="2">
    <source>
        <dbReference type="Proteomes" id="UP000005867"/>
    </source>
</evidence>
<gene>
    <name evidence="1" type="ORF">P186_1642</name>
</gene>
<dbReference type="BioCyc" id="PSP1104324:GJSN-1613-MONOMER"/>
<accession>G7VG60</accession>
<keyword evidence="2" id="KW-1185">Reference proteome</keyword>
<proteinExistence type="predicted"/>
<protein>
    <submittedName>
        <fullName evidence="1">Uncharacterized protein</fullName>
    </submittedName>
</protein>
<organism evidence="1 2">
    <name type="scientific">Pyrobaculum ferrireducens</name>
    <dbReference type="NCBI Taxonomy" id="1104324"/>
    <lineage>
        <taxon>Archaea</taxon>
        <taxon>Thermoproteota</taxon>
        <taxon>Thermoprotei</taxon>
        <taxon>Thermoproteales</taxon>
        <taxon>Thermoproteaceae</taxon>
        <taxon>Pyrobaculum</taxon>
    </lineage>
</organism>
<dbReference type="GeneID" id="11596141"/>
<dbReference type="OrthoDB" id="27411at2157"/>
<dbReference type="STRING" id="1104324.P186_1642"/>
<dbReference type="Proteomes" id="UP000005867">
    <property type="component" value="Chromosome"/>
</dbReference>
<dbReference type="eggNOG" id="arCOG00742">
    <property type="taxonomic scope" value="Archaea"/>
</dbReference>
<dbReference type="KEGG" id="pyr:P186_1642"/>
<evidence type="ECO:0000313" key="1">
    <source>
        <dbReference type="EMBL" id="AET33058.1"/>
    </source>
</evidence>
<reference evidence="1 2" key="1">
    <citation type="journal article" date="2012" name="J. Bacteriol.">
        <title>Complete genome sequence of strain 1860, a crenarchaeon of the genus pyrobaculum able to grow with various electron acceptors.</title>
        <authorList>
            <person name="Mardanov A.V."/>
            <person name="Gumerov V.M."/>
            <person name="Slobodkina G.B."/>
            <person name="Beletsky A.V."/>
            <person name="Bonch-Osmolovskaya E.A."/>
            <person name="Ravin N.V."/>
            <person name="Skryabin K.G."/>
        </authorList>
    </citation>
    <scope>NUCLEOTIDE SEQUENCE [LARGE SCALE GENOMIC DNA]</scope>
    <source>
        <strain evidence="1 2">1860</strain>
    </source>
</reference>
<dbReference type="AlphaFoldDB" id="G7VG60"/>
<dbReference type="RefSeq" id="WP_014288884.1">
    <property type="nucleotide sequence ID" value="NC_016645.1"/>
</dbReference>
<sequence>MESRDLVLGEVVRRGVAKAYDVAKSMPYSVSTVYYLLSRLGAEGFVENFGGLYRPTFRGVLRYVEVWGCDLHVVNVVRGMVGGGWGKALGEEVCEALEFLSKFRPYSRDLAPALFEIVWGGGKLAELPGSVRRLLAAVAASVGGPIDEIHSGVLLGRLFIGHCSQCGLSVKPCRYIKL</sequence>
<dbReference type="EMBL" id="CP003098">
    <property type="protein sequence ID" value="AET33058.1"/>
    <property type="molecule type" value="Genomic_DNA"/>
</dbReference>
<name>G7VG60_9CREN</name>
<dbReference type="HOGENOM" id="CLU_1485942_0_0_2"/>